<organism evidence="1 2">
    <name type="scientific">Mesotoga infera</name>
    <dbReference type="NCBI Taxonomy" id="1236046"/>
    <lineage>
        <taxon>Bacteria</taxon>
        <taxon>Thermotogati</taxon>
        <taxon>Thermotogota</taxon>
        <taxon>Thermotogae</taxon>
        <taxon>Kosmotogales</taxon>
        <taxon>Kosmotogaceae</taxon>
        <taxon>Mesotoga</taxon>
    </lineage>
</organism>
<evidence type="ECO:0000313" key="1">
    <source>
        <dbReference type="EMBL" id="SSC13122.1"/>
    </source>
</evidence>
<dbReference type="EMBL" id="LS974202">
    <property type="protein sequence ID" value="SSC13122.1"/>
    <property type="molecule type" value="Genomic_DNA"/>
</dbReference>
<protein>
    <submittedName>
        <fullName evidence="1">Uncharacterized protein</fullName>
    </submittedName>
</protein>
<dbReference type="AlphaFoldDB" id="A0A7Z7LGN4"/>
<proteinExistence type="predicted"/>
<name>A0A7Z7LGN4_9BACT</name>
<dbReference type="KEGG" id="minf:MESINF_1678"/>
<evidence type="ECO:0000313" key="2">
    <source>
        <dbReference type="Proteomes" id="UP000250796"/>
    </source>
</evidence>
<keyword evidence="2" id="KW-1185">Reference proteome</keyword>
<sequence length="51" mass="6205">MRYHFPGYTVPDYPEQRFVQNRLQGYNHPIKERQLYNYTILSSIIEISLKS</sequence>
<dbReference type="Proteomes" id="UP000250796">
    <property type="component" value="Chromosome MESINF"/>
</dbReference>
<accession>A0A7Z7LGN4</accession>
<reference evidence="1 2" key="1">
    <citation type="submission" date="2017-01" db="EMBL/GenBank/DDBJ databases">
        <authorList>
            <person name="Erauso G."/>
        </authorList>
    </citation>
    <scope>NUCLEOTIDE SEQUENCE [LARGE SCALE GENOMIC DNA]</scope>
    <source>
        <strain evidence="1">MESINF1</strain>
    </source>
</reference>
<gene>
    <name evidence="1" type="ORF">MESINF_1678</name>
</gene>